<reference evidence="3 4" key="1">
    <citation type="submission" date="2015-06" db="EMBL/GenBank/DDBJ databases">
        <title>Genome sequencing of Cronobacter sp. strain DJ34 isolated from petroleum contaminated sludge of Duliajan Oil Fields, Assam, India.</title>
        <authorList>
            <person name="Pal S."/>
            <person name="Banerjee T.D."/>
            <person name="Roy A."/>
            <person name="Sar P."/>
            <person name="Kazy S.K."/>
        </authorList>
    </citation>
    <scope>NUCLEOTIDE SEQUENCE [LARGE SCALE GENOMIC DNA]</scope>
    <source>
        <strain evidence="3 4">DJ34</strain>
    </source>
</reference>
<dbReference type="EMBL" id="LFEJ01000027">
    <property type="protein sequence ID" value="KMV32578.1"/>
    <property type="molecule type" value="Genomic_DNA"/>
</dbReference>
<dbReference type="InterPro" id="IPR040816">
    <property type="entry name" value="STY4199_HEPN_dom"/>
</dbReference>
<dbReference type="Pfam" id="PF18729">
    <property type="entry name" value="HEPN_STY4199"/>
    <property type="match status" value="1"/>
</dbReference>
<evidence type="ECO:0000256" key="1">
    <source>
        <dbReference type="SAM" id="Phobius"/>
    </source>
</evidence>
<comment type="caution">
    <text evidence="3">The sequence shown here is derived from an EMBL/GenBank/DDBJ whole genome shotgun (WGS) entry which is preliminary data.</text>
</comment>
<keyword evidence="1" id="KW-0812">Transmembrane</keyword>
<keyword evidence="1" id="KW-0472">Membrane</keyword>
<dbReference type="PATRIC" id="fig|1656095.3.peg.3955"/>
<evidence type="ECO:0000313" key="3">
    <source>
        <dbReference type="EMBL" id="KMV32578.1"/>
    </source>
</evidence>
<dbReference type="AlphaFoldDB" id="A0A0J8VGL1"/>
<keyword evidence="4" id="KW-1185">Reference proteome</keyword>
<proteinExistence type="predicted"/>
<name>A0A0J8VGL1_9ENTR</name>
<keyword evidence="1" id="KW-1133">Transmembrane helix</keyword>
<feature type="transmembrane region" description="Helical" evidence="1">
    <location>
        <begin position="335"/>
        <end position="359"/>
    </location>
</feature>
<feature type="domain" description="STY4199-like HEPN" evidence="2">
    <location>
        <begin position="1"/>
        <end position="282"/>
    </location>
</feature>
<evidence type="ECO:0000259" key="2">
    <source>
        <dbReference type="Pfam" id="PF18729"/>
    </source>
</evidence>
<dbReference type="RefSeq" id="WP_048888764.1">
    <property type="nucleotide sequence ID" value="NZ_LFEJ01000027.1"/>
</dbReference>
<protein>
    <submittedName>
        <fullName evidence="3">Membrane protein</fullName>
    </submittedName>
</protein>
<dbReference type="Proteomes" id="UP000037315">
    <property type="component" value="Unassembled WGS sequence"/>
</dbReference>
<gene>
    <name evidence="3" type="ORF">ACH50_21370</name>
</gene>
<accession>A0A0J8VGL1</accession>
<dbReference type="OrthoDB" id="6584404at2"/>
<organism evidence="3 4">
    <name type="scientific">Franconibacter pulveris</name>
    <dbReference type="NCBI Taxonomy" id="435910"/>
    <lineage>
        <taxon>Bacteria</taxon>
        <taxon>Pseudomonadati</taxon>
        <taxon>Pseudomonadota</taxon>
        <taxon>Gammaproteobacteria</taxon>
        <taxon>Enterobacterales</taxon>
        <taxon>Enterobacteriaceae</taxon>
        <taxon>Franconibacter</taxon>
    </lineage>
</organism>
<evidence type="ECO:0000313" key="4">
    <source>
        <dbReference type="Proteomes" id="UP000037315"/>
    </source>
</evidence>
<sequence length="538" mass="60409">MTYSTQQSLREEFETALGIISQASVAILALLDIRVAEGKDPQWFSQQLEQARQNLGSWAVVGRKLNLDDVEMSRFSLRLRHLQQLVPRYESGQAISQNQLFAALRFVACLERLRDNQPKLEYSTVLAADNDAQQRQALQQLRALELTLKGLIANAWPDQQQLINHLKQRIGGDKVRRWLKLGKQGDVLSGMLFSELALLVIDKKEYAQHYERLFNAADSLTLFVEPRKTLQTFLDDVRVIRNAAVQQQPLTSAQMTMLDAFYSAIAGPVQEAYAKGRVSVNPQAFMSMDTAKLDAFFEEAAQKNRAVGGDIFDLRDTIERPGAQRQGAERDTQQLLVSVLWGVTGVAFIAVALGALYLASDRVNPPQTAQSVNHASSQAVEISQPVNINETPREKLSRKGIRWDVNHFRAAIDRNETDVVQLFLDGGMSWQVAWTEQALAAKQDDSLNLLLRHRAQMDEIKPCRRMIATLSHALAQGETFTSMRKQFLKSFCVTPGVVKRQQHALDQAELRAQANPDANTKKWAAIQRSIYQEISSGA</sequence>